<proteinExistence type="predicted"/>
<dbReference type="GO" id="GO:0061630">
    <property type="term" value="F:ubiquitin protein ligase activity"/>
    <property type="evidence" value="ECO:0007669"/>
    <property type="project" value="InterPro"/>
</dbReference>
<feature type="domain" description="C2H2-type" evidence="2">
    <location>
        <begin position="384"/>
        <end position="405"/>
    </location>
</feature>
<organism evidence="3 4">
    <name type="scientific">Rozella allomycis (strain CSF55)</name>
    <dbReference type="NCBI Taxonomy" id="988480"/>
    <lineage>
        <taxon>Eukaryota</taxon>
        <taxon>Fungi</taxon>
        <taxon>Fungi incertae sedis</taxon>
        <taxon>Cryptomycota</taxon>
        <taxon>Cryptomycota incertae sedis</taxon>
        <taxon>Rozella</taxon>
    </lineage>
</organism>
<gene>
    <name evidence="3" type="ORF">O9G_004347</name>
</gene>
<dbReference type="PANTHER" id="PTHR22938">
    <property type="entry name" value="ZINC FINGER PROTEIN 598"/>
    <property type="match status" value="1"/>
</dbReference>
<feature type="region of interest" description="Disordered" evidence="1">
    <location>
        <begin position="486"/>
        <end position="530"/>
    </location>
</feature>
<dbReference type="PANTHER" id="PTHR22938:SF0">
    <property type="entry name" value="E3 UBIQUITIN-PROTEIN LIGASE ZNF598"/>
    <property type="match status" value="1"/>
</dbReference>
<dbReference type="InterPro" id="IPR056437">
    <property type="entry name" value="Znf-C2H2_ZNF598/HEL2"/>
</dbReference>
<dbReference type="AlphaFoldDB" id="A0A075AXM3"/>
<dbReference type="STRING" id="988480.A0A075AXM3"/>
<name>A0A075AXM3_ROZAC</name>
<dbReference type="HOGENOM" id="CLU_363752_0_0_1"/>
<dbReference type="PROSITE" id="PS00028">
    <property type="entry name" value="ZINC_FINGER_C2H2_1"/>
    <property type="match status" value="1"/>
</dbReference>
<feature type="compositionally biased region" description="Basic residues" evidence="1">
    <location>
        <begin position="755"/>
        <end position="768"/>
    </location>
</feature>
<dbReference type="OrthoDB" id="3838338at2759"/>
<dbReference type="InterPro" id="IPR044288">
    <property type="entry name" value="ZNF598/HEL2"/>
</dbReference>
<feature type="compositionally biased region" description="Polar residues" evidence="1">
    <location>
        <begin position="734"/>
        <end position="754"/>
    </location>
</feature>
<dbReference type="InterPro" id="IPR057634">
    <property type="entry name" value="PAH_ZNF598/HEL2"/>
</dbReference>
<dbReference type="EMBL" id="KE560898">
    <property type="protein sequence ID" value="EPZ34997.1"/>
    <property type="molecule type" value="Genomic_DNA"/>
</dbReference>
<dbReference type="GO" id="GO:0072344">
    <property type="term" value="P:rescue of stalled ribosome"/>
    <property type="evidence" value="ECO:0007669"/>
    <property type="project" value="InterPro"/>
</dbReference>
<evidence type="ECO:0000313" key="3">
    <source>
        <dbReference type="EMBL" id="EPZ34997.1"/>
    </source>
</evidence>
<protein>
    <submittedName>
        <fullName evidence="3">Zinc finger, C2H2 domain-containing protein</fullName>
    </submittedName>
</protein>
<evidence type="ECO:0000313" key="4">
    <source>
        <dbReference type="Proteomes" id="UP000030755"/>
    </source>
</evidence>
<evidence type="ECO:0000256" key="1">
    <source>
        <dbReference type="SAM" id="MobiDB-lite"/>
    </source>
</evidence>
<dbReference type="GO" id="GO:0043022">
    <property type="term" value="F:ribosome binding"/>
    <property type="evidence" value="ECO:0007669"/>
    <property type="project" value="TreeGrafter"/>
</dbReference>
<evidence type="ECO:0000259" key="2">
    <source>
        <dbReference type="PROSITE" id="PS00028"/>
    </source>
</evidence>
<dbReference type="SMART" id="SM00355">
    <property type="entry name" value="ZnF_C2H2"/>
    <property type="match status" value="3"/>
</dbReference>
<keyword evidence="4" id="KW-1185">Reference proteome</keyword>
<dbReference type="Pfam" id="PF23230">
    <property type="entry name" value="zf-C2H2_13"/>
    <property type="match status" value="1"/>
</dbReference>
<reference evidence="3 4" key="1">
    <citation type="journal article" date="2013" name="Curr. Biol.">
        <title>Shared signatures of parasitism and phylogenomics unite Cryptomycota and microsporidia.</title>
        <authorList>
            <person name="James T.Y."/>
            <person name="Pelin A."/>
            <person name="Bonen L."/>
            <person name="Ahrendt S."/>
            <person name="Sain D."/>
            <person name="Corradi N."/>
            <person name="Stajich J.E."/>
        </authorList>
    </citation>
    <scope>NUCLEOTIDE SEQUENCE [LARGE SCALE GENOMIC DNA]</scope>
    <source>
        <strain evidence="3 4">CSF55</strain>
    </source>
</reference>
<dbReference type="InterPro" id="IPR013087">
    <property type="entry name" value="Znf_C2H2_type"/>
</dbReference>
<dbReference type="Proteomes" id="UP000030755">
    <property type="component" value="Unassembled WGS sequence"/>
</dbReference>
<feature type="region of interest" description="Disordered" evidence="1">
    <location>
        <begin position="729"/>
        <end position="768"/>
    </location>
</feature>
<feature type="compositionally biased region" description="Low complexity" evidence="1">
    <location>
        <begin position="521"/>
        <end position="530"/>
    </location>
</feature>
<dbReference type="Pfam" id="PF23202">
    <property type="entry name" value="PAH_ZNF598"/>
    <property type="match status" value="1"/>
</dbReference>
<sequence>MHKLDFVDEILCWWNRKAKNDFSERNTHITWLADGTNLPKESIQVTANDLPVRWSPLRWIKQKFLRRVDSVVHVDPKSRFTEGISIIERITIFEDPHTGDPIELVERFTNEENDPEIDQVSNFFQEVNIIERITVYEDPVTGESVGVVEVFDEGIAFDASESEYKKSIPHISHELKDVSKRKSKKSRKNKENDKLISKGNVYFGCENEHSPVSKSDNDKHDNFSDRSYHYWSYNRGPEAKKVEERFLLYDNKACAMCKVINMNVLNQTNLSTVVVTKNHDNQFTDQPMNDLKWNSKVCMHFEDSKISKHVDYLLKINCPHDRCSYVAESKNDLHRHVRKDHDLFIEICLEHKKVFSLEHPLMFKRDWIKHKVSGDETFKGHPECKFCSINFYSNDELYDHCKKNHEECHLCIRQGIHHNYYRNYQELENHFHADHFPCTERSCLEKKFVVFANDIDLKAHMVEAHPAQNKMQRAQMKASMRVDLGFDYGRPRSRPTSANEGRRSSPVGSVPLPLPTTSREANNANSNNLSTSLQELTENVERVRVEDETIKKNKLLIEKIKTSLGNNEIKYKKFKTISSGYLKSEINATRKGNGNFPTFIRNSQKREALKRESEKYLKKMDEFPTLPTNVKKGPQTPTAKVLLKKNLKSTKQFPSLPVQNEKSKNKKKVTQFITDSVQNQSFTEAFTKDYSSRIDDSLQNLSNRHSQPIQQPQANSSLNSIDWFFKNNEDGSGETFTLGTSNEEQQANEAGPSNSRKKSKKKLLLRYG</sequence>
<dbReference type="GO" id="GO:0016567">
    <property type="term" value="P:protein ubiquitination"/>
    <property type="evidence" value="ECO:0007669"/>
    <property type="project" value="TreeGrafter"/>
</dbReference>
<accession>A0A075AXM3</accession>